<keyword evidence="9" id="KW-0175">Coiled coil</keyword>
<dbReference type="GO" id="GO:0005509">
    <property type="term" value="F:calcium ion binding"/>
    <property type="evidence" value="ECO:0007669"/>
    <property type="project" value="InterPro"/>
</dbReference>
<dbReference type="Gene3D" id="2.130.10.10">
    <property type="entry name" value="YVTN repeat-like/Quinoprotein amine dehydrogenase"/>
    <property type="match status" value="4"/>
</dbReference>
<evidence type="ECO:0000259" key="12">
    <source>
        <dbReference type="PROSITE" id="PS50222"/>
    </source>
</evidence>
<dbReference type="InterPro" id="IPR019775">
    <property type="entry name" value="WD40_repeat_CS"/>
</dbReference>
<feature type="repeat" description="WD" evidence="8">
    <location>
        <begin position="2309"/>
        <end position="2344"/>
    </location>
</feature>
<dbReference type="PROSITE" id="PS00018">
    <property type="entry name" value="EF_HAND_1"/>
    <property type="match status" value="1"/>
</dbReference>
<dbReference type="EMBL" id="LSRX01000217">
    <property type="protein sequence ID" value="OLQ04137.1"/>
    <property type="molecule type" value="Genomic_DNA"/>
</dbReference>
<feature type="region of interest" description="Disordered" evidence="10">
    <location>
        <begin position="2154"/>
        <end position="2232"/>
    </location>
</feature>
<dbReference type="CDD" id="cd22265">
    <property type="entry name" value="UDM1_RNF168"/>
    <property type="match status" value="1"/>
</dbReference>
<dbReference type="PANTHER" id="PTHR44324:SF4">
    <property type="entry name" value="WD40 REPEAT DOMAIN 95"/>
    <property type="match status" value="1"/>
</dbReference>
<keyword evidence="7 11" id="KW-0472">Membrane</keyword>
<comment type="subcellular location">
    <subcellularLocation>
        <location evidence="1">Membrane</location>
        <topology evidence="1">Multi-pass membrane protein</topology>
    </subcellularLocation>
</comment>
<dbReference type="InterPro" id="IPR001680">
    <property type="entry name" value="WD40_rpt"/>
</dbReference>
<evidence type="ECO:0000256" key="5">
    <source>
        <dbReference type="ARBA" id="ARBA00022737"/>
    </source>
</evidence>
<dbReference type="SUPFAM" id="SSF50978">
    <property type="entry name" value="WD40 repeat-like"/>
    <property type="match status" value="3"/>
</dbReference>
<dbReference type="InterPro" id="IPR051242">
    <property type="entry name" value="WD-EF-hand_domain"/>
</dbReference>
<keyword evidence="5" id="KW-0677">Repeat</keyword>
<dbReference type="PANTHER" id="PTHR44324">
    <property type="entry name" value="WD40 REPEAT DOMAIN 95"/>
    <property type="match status" value="1"/>
</dbReference>
<protein>
    <submittedName>
        <fullName evidence="13">WD repeat-containing protein 64</fullName>
    </submittedName>
</protein>
<dbReference type="GO" id="GO:0016020">
    <property type="term" value="C:membrane"/>
    <property type="evidence" value="ECO:0007669"/>
    <property type="project" value="UniProtKB-SubCell"/>
</dbReference>
<dbReference type="InterPro" id="IPR005016">
    <property type="entry name" value="TDE1/TMS"/>
</dbReference>
<evidence type="ECO:0000313" key="13">
    <source>
        <dbReference type="EMBL" id="OLQ04137.1"/>
    </source>
</evidence>
<dbReference type="PROSITE" id="PS00678">
    <property type="entry name" value="WD_REPEATS_1"/>
    <property type="match status" value="3"/>
</dbReference>
<evidence type="ECO:0000256" key="3">
    <source>
        <dbReference type="ARBA" id="ARBA00022574"/>
    </source>
</evidence>
<keyword evidence="3 8" id="KW-0853">WD repeat</keyword>
<feature type="transmembrane region" description="Helical" evidence="11">
    <location>
        <begin position="219"/>
        <end position="239"/>
    </location>
</feature>
<feature type="transmembrane region" description="Helical" evidence="11">
    <location>
        <begin position="677"/>
        <end position="698"/>
    </location>
</feature>
<dbReference type="CDD" id="cd00200">
    <property type="entry name" value="WD40"/>
    <property type="match status" value="1"/>
</dbReference>
<sequence length="2532" mass="280194">MDILQLNTPSYTQSTANRSEHACMLRPPDPALGRTAPDAAQKTVFLTDCSRCGDQLRIVDDLPPEADVSKSFHKGVSESFVVVPPSAEEPEKPSQSSQQDAPNQAQPWVAPFEQVARVERIMALAAGQSGQDHPVCSNCLKNVVAEVERLASEVHGDSCPTCGFAALDSDAVMHGDVYWYAQLLTKVPTARHDPGLLISAVGNELLPLLSPKTSDISKLMSTVALVIGFTIGLIFMYRVHKATRVLYVRTGIDDYNHKRMKEHGRELDQASVKLQGFDSFQKAKDDLKEFQACLEHLHGHAERVPHFRRWKARAKRLGAVRPSEQAKLSEHLPLPLVGAVTVDAAVDGLLIGFLIAREMGFLGLSFCASLQNATRAAWKIVTVALLPPVILVLSGEAGALRQSLAEEEELTWLHFTSQELLVEAQELRVMTGASTAYWHDNLQDLQRICEASLAVSRCLCEAEAAEESRTYNEALQRLKEELAASDEAALEAEISEMERQEESLLNELEACRKEEAELMGELERQRQLEEQLQKEEDDFWMKVAECQLDIEETEEERAATSAAIRYASAELTRLRKTNVLNEMFHISQVFTAEQLSGEAHRSAAMGSKMWSHWLLVLVQGLSALLALLLRLGAPGFCRSSQAGVGVCVCEGPATLNLPDTEYCYRDQMAFRAEFSSILIYILLAILTVQGSLGILWRAHGLAHRVAVLVLIATVQLVLLLVAIFLPSGLFVAVEDFGMFAAAAYRVLQAVLFMDWAYNLNDRLYSGAVQMRQRLVSSDAYSWRLRIMVAASVLLLLGSLAAAIFLCMHEPEVIWCVVISFIFSVLLLGVSITTWCEHGSLMTSSVMLAYNVYLCHQVAEIRPDSAAPLEDDDVPTTLYGLLVPACSLAYFAISSSPARHLAGRSAAAIDDNDDFDSSDFLLRCGVHFLADFYVTSLLAPRVSWLRFNVRAATVFVPWPNCLYRGVRLDLGCPQGLVQQILLTLMLWLPIQDQDDHLEFRIISDAHAGRAFWYNQRLSDGTSTRTASAMGRGISVHAALLGGDTGRLCVQVNAAWGQACLLLDALVKKANLPTAQSQYRLVPRGSHSTIKELTCAVLPALLRLMKLGLRRGPHGQVDMLKLTERSDGLLDGAQRRLIAVLGNGTDGLAPCRACAKRKAVLPAVLDSMVPSEVTIAAAAERGREARSHRKASHTFKATRISNRVSICALEQKVEQGRSKGALTDLDCMLAGSEDQPRAIEAYAVHLPYDLGVLGVVGGKDFELYGCDGGLSSFWVASQFGSAMHAFLCFTQEVVSFLQRSAPLQLPFKIERDKVGGCSVKGSQFDQERWTKALKFLLMDLKYLIAVIETRDFMTSRSSATADAQKDVSPPLFLRFFPYLLGAAKGDRLTAVVPSPSLKQAVCLSAAMALFRMLLTAVAWQLASAALLAQEPVKPTSFVNTPDYKAKLGRLEAQPWREMHFDELSTTVRTSKYNELKLLVQSLLIQLQSTSFSQNVLSSFPVKMTAEEEANDGLEPAVSSNPMGLPLKELRRLKDQFQDEEGQPVKLDEEQFVDALLSRLTGSMSTSQAERRRWEGELRTLFKKIDASCSQSVTWEEFTNYMLFHAPGFNSSDGACEPTHNAAAEALAGAWQCGHMDMINNIAVVSDFANKQDNGNATSSAPAGHARRYITAGRDGFVKVWHPNLTLHKEIDVGQTSSWLSACCWMQKSRKLAVASSSFRIFFYDSALSPVSHIDHKDGTPLCLGYTDFHENKSSEKEILMVGDDKGYVSVYPLDANYWLEQEPKSEGKPDSDGKNKRRRSRTKYHTDWVTKVGFVSQLQAMVTCSLDGEINICDVHTNQRKEGRDAVRLHKKGVHSWCWCANYKFFASGGSDRQIIIWNPYTQKAMNYLQGHNAPVLDVLVNEKQHQIISMSVDKVVKVWDILNYQCIQTFTDKTEYKPEDRLTCMAFDEEGPALVLCSSLINVLPISVKVQTSRTHLAPIVGALYNDVFHQIISGDNTGTVSVWDIKTGKLEFEFRRAHQDHKMTCMAFDESKRCLYTGGEDGCVKLWNFSSGQQLRSFTMRKPAEIRSLLWAQEGPNTFVVGLAWDRRIYIWPDSHKQQVEPQYVLEDFTGHGHTDDVTCLSKLSSVTGLLATGGDDGYVCFWKIQETAAGGGASSRRYRLFDGPNAPKKNAASTEGMSDPRKGKKGGQGGEPTPATKRVSHAAPPQGYPDSPTSSLPPVGEGQEEWWPEESEKRRYSAMNLMERLSGSDKDAGFTSCSVEHTIFLEHKECLLTIHADQLARLWSTKQAEFLGKLVFMEESPEEASGLTLVQQEAITAVYTSADNMWLFTGDANGWVRIWDLSTIRVDLCPSHLLKVKEMQLHRMAVTSLQHFKMDDLVVIVSASADWTVALHTIDGTRIGNFSHRVQEWRISDTSTWCDQPPPVKEGIRGPEEDDDRWSSMSPRRAGMAGAAGARREGGASTSGSVPGIGVGVGLRTPRGSKVRTRPVIAPPVHSGQGDFGKLSVVERFKPDLTLAEQERQKLSGKLWSRK</sequence>
<keyword evidence="14" id="KW-1185">Reference proteome</keyword>
<feature type="compositionally biased region" description="Low complexity" evidence="10">
    <location>
        <begin position="2443"/>
        <end position="2467"/>
    </location>
</feature>
<feature type="repeat" description="WD" evidence="8">
    <location>
        <begin position="2111"/>
        <end position="2146"/>
    </location>
</feature>
<evidence type="ECO:0000256" key="9">
    <source>
        <dbReference type="SAM" id="Coils"/>
    </source>
</evidence>
<organism evidence="13 14">
    <name type="scientific">Symbiodinium microadriaticum</name>
    <name type="common">Dinoflagellate</name>
    <name type="synonym">Zooxanthella microadriatica</name>
    <dbReference type="NCBI Taxonomy" id="2951"/>
    <lineage>
        <taxon>Eukaryota</taxon>
        <taxon>Sar</taxon>
        <taxon>Alveolata</taxon>
        <taxon>Dinophyceae</taxon>
        <taxon>Suessiales</taxon>
        <taxon>Symbiodiniaceae</taxon>
        <taxon>Symbiodinium</taxon>
    </lineage>
</organism>
<evidence type="ECO:0000256" key="10">
    <source>
        <dbReference type="SAM" id="MobiDB-lite"/>
    </source>
</evidence>
<feature type="compositionally biased region" description="Polar residues" evidence="10">
    <location>
        <begin position="93"/>
        <end position="105"/>
    </location>
</feature>
<dbReference type="InterPro" id="IPR040455">
    <property type="entry name" value="Atg6_BARA"/>
</dbReference>
<accession>A0A1Q9E9P6</accession>
<dbReference type="Proteomes" id="UP000186817">
    <property type="component" value="Unassembled WGS sequence"/>
</dbReference>
<dbReference type="InterPro" id="IPR002048">
    <property type="entry name" value="EF_hand_dom"/>
</dbReference>
<dbReference type="InterPro" id="IPR036322">
    <property type="entry name" value="WD40_repeat_dom_sf"/>
</dbReference>
<evidence type="ECO:0000256" key="6">
    <source>
        <dbReference type="ARBA" id="ARBA00022989"/>
    </source>
</evidence>
<evidence type="ECO:0000256" key="1">
    <source>
        <dbReference type="ARBA" id="ARBA00004141"/>
    </source>
</evidence>
<dbReference type="Pfam" id="PF04111">
    <property type="entry name" value="APG6"/>
    <property type="match status" value="1"/>
</dbReference>
<dbReference type="InterPro" id="IPR015943">
    <property type="entry name" value="WD40/YVTN_repeat-like_dom_sf"/>
</dbReference>
<dbReference type="PROSITE" id="PS50082">
    <property type="entry name" value="WD_REPEATS_2"/>
    <property type="match status" value="6"/>
</dbReference>
<comment type="similarity">
    <text evidence="2">Belongs to the TDE1 family.</text>
</comment>
<dbReference type="Pfam" id="PF03348">
    <property type="entry name" value="Serinc"/>
    <property type="match status" value="1"/>
</dbReference>
<evidence type="ECO:0000256" key="8">
    <source>
        <dbReference type="PROSITE-ProRule" id="PRU00221"/>
    </source>
</evidence>
<dbReference type="OrthoDB" id="10251381at2759"/>
<feature type="transmembrane region" description="Helical" evidence="11">
    <location>
        <begin position="705"/>
        <end position="725"/>
    </location>
</feature>
<dbReference type="Gene3D" id="6.10.250.3110">
    <property type="match status" value="1"/>
</dbReference>
<comment type="caution">
    <text evidence="13">The sequence shown here is derived from an EMBL/GenBank/DDBJ whole genome shotgun (WGS) entry which is preliminary data.</text>
</comment>
<keyword evidence="6 11" id="KW-1133">Transmembrane helix</keyword>
<feature type="region of interest" description="Disordered" evidence="10">
    <location>
        <begin position="84"/>
        <end position="105"/>
    </location>
</feature>
<dbReference type="PROSITE" id="PS50222">
    <property type="entry name" value="EF_HAND_2"/>
    <property type="match status" value="1"/>
</dbReference>
<feature type="transmembrane region" description="Helical" evidence="11">
    <location>
        <begin position="780"/>
        <end position="805"/>
    </location>
</feature>
<evidence type="ECO:0000313" key="14">
    <source>
        <dbReference type="Proteomes" id="UP000186817"/>
    </source>
</evidence>
<evidence type="ECO:0000256" key="11">
    <source>
        <dbReference type="SAM" id="Phobius"/>
    </source>
</evidence>
<reference evidence="13 14" key="1">
    <citation type="submission" date="2016-02" db="EMBL/GenBank/DDBJ databases">
        <title>Genome analysis of coral dinoflagellate symbionts highlights evolutionary adaptations to a symbiotic lifestyle.</title>
        <authorList>
            <person name="Aranda M."/>
            <person name="Li Y."/>
            <person name="Liew Y.J."/>
            <person name="Baumgarten S."/>
            <person name="Simakov O."/>
            <person name="Wilson M."/>
            <person name="Piel J."/>
            <person name="Ashoor H."/>
            <person name="Bougouffa S."/>
            <person name="Bajic V.B."/>
            <person name="Ryu T."/>
            <person name="Ravasi T."/>
            <person name="Bayer T."/>
            <person name="Micklem G."/>
            <person name="Kim H."/>
            <person name="Bhak J."/>
            <person name="Lajeunesse T.C."/>
            <person name="Voolstra C.R."/>
        </authorList>
    </citation>
    <scope>NUCLEOTIDE SEQUENCE [LARGE SCALE GENOMIC DNA]</scope>
    <source>
        <strain evidence="13 14">CCMP2467</strain>
    </source>
</reference>
<feature type="coiled-coil region" evidence="9">
    <location>
        <begin position="461"/>
        <end position="563"/>
    </location>
</feature>
<dbReference type="SMART" id="SM00320">
    <property type="entry name" value="WD40"/>
    <property type="match status" value="11"/>
</dbReference>
<feature type="repeat" description="WD" evidence="8">
    <location>
        <begin position="2016"/>
        <end position="2057"/>
    </location>
</feature>
<feature type="transmembrane region" description="Helical" evidence="11">
    <location>
        <begin position="610"/>
        <end position="629"/>
    </location>
</feature>
<name>A0A1Q9E9P6_SYMMI</name>
<feature type="repeat" description="WD" evidence="8">
    <location>
        <begin position="1845"/>
        <end position="1886"/>
    </location>
</feature>
<dbReference type="InterPro" id="IPR018247">
    <property type="entry name" value="EF_Hand_1_Ca_BS"/>
</dbReference>
<gene>
    <name evidence="13" type="primary">Wdr64</name>
    <name evidence="13" type="ORF">AK812_SmicGene12785</name>
</gene>
<feature type="domain" description="EF-hand" evidence="12">
    <location>
        <begin position="1570"/>
        <end position="1605"/>
    </location>
</feature>
<dbReference type="InterPro" id="IPR038274">
    <property type="entry name" value="Atg6/Beclin_C_sf"/>
</dbReference>
<feature type="region of interest" description="Disordered" evidence="10">
    <location>
        <begin position="1780"/>
        <end position="1800"/>
    </location>
</feature>
<evidence type="ECO:0000256" key="4">
    <source>
        <dbReference type="ARBA" id="ARBA00022692"/>
    </source>
</evidence>
<evidence type="ECO:0000256" key="2">
    <source>
        <dbReference type="ARBA" id="ARBA00006665"/>
    </source>
</evidence>
<keyword evidence="4 11" id="KW-0812">Transmembrane</keyword>
<dbReference type="PROSITE" id="PS50294">
    <property type="entry name" value="WD_REPEATS_REGION"/>
    <property type="match status" value="1"/>
</dbReference>
<feature type="compositionally biased region" description="Basic and acidic residues" evidence="10">
    <location>
        <begin position="1780"/>
        <end position="1792"/>
    </location>
</feature>
<dbReference type="Pfam" id="PF00400">
    <property type="entry name" value="WD40"/>
    <property type="match status" value="4"/>
</dbReference>
<feature type="transmembrane region" description="Helical" evidence="11">
    <location>
        <begin position="811"/>
        <end position="834"/>
    </location>
</feature>
<evidence type="ECO:0000256" key="7">
    <source>
        <dbReference type="ARBA" id="ARBA00023136"/>
    </source>
</evidence>
<feature type="repeat" description="WD" evidence="8">
    <location>
        <begin position="1887"/>
        <end position="1928"/>
    </location>
</feature>
<feature type="region of interest" description="Disordered" evidence="10">
    <location>
        <begin position="2416"/>
        <end position="2479"/>
    </location>
</feature>
<proteinExistence type="inferred from homology"/>
<feature type="repeat" description="WD" evidence="8">
    <location>
        <begin position="1972"/>
        <end position="2013"/>
    </location>
</feature>
<dbReference type="Gene3D" id="1.10.418.40">
    <property type="entry name" value="Autophagy protein 6/Beclin 1"/>
    <property type="match status" value="1"/>
</dbReference>